<dbReference type="STRING" id="200361.A0A453G9E0"/>
<evidence type="ECO:0000313" key="2">
    <source>
        <dbReference type="EnsemblPlants" id="AET3Gv20925800.1"/>
    </source>
</evidence>
<evidence type="ECO:0000313" key="3">
    <source>
        <dbReference type="Proteomes" id="UP000015105"/>
    </source>
</evidence>
<dbReference type="AlphaFoldDB" id="A0A453G9E0"/>
<reference evidence="3" key="2">
    <citation type="journal article" date="2017" name="Nat. Plants">
        <title>The Aegilops tauschii genome reveals multiple impacts of transposons.</title>
        <authorList>
            <person name="Zhao G."/>
            <person name="Zou C."/>
            <person name="Li K."/>
            <person name="Wang K."/>
            <person name="Li T."/>
            <person name="Gao L."/>
            <person name="Zhang X."/>
            <person name="Wang H."/>
            <person name="Yang Z."/>
            <person name="Liu X."/>
            <person name="Jiang W."/>
            <person name="Mao L."/>
            <person name="Kong X."/>
            <person name="Jiao Y."/>
            <person name="Jia J."/>
        </authorList>
    </citation>
    <scope>NUCLEOTIDE SEQUENCE [LARGE SCALE GENOMIC DNA]</scope>
    <source>
        <strain evidence="3">cv. AL8/78</strain>
    </source>
</reference>
<reference evidence="2" key="5">
    <citation type="journal article" date="2021" name="G3 (Bethesda)">
        <title>Aegilops tauschii genome assembly Aet v5.0 features greater sequence contiguity and improved annotation.</title>
        <authorList>
            <person name="Wang L."/>
            <person name="Zhu T."/>
            <person name="Rodriguez J.C."/>
            <person name="Deal K.R."/>
            <person name="Dubcovsky J."/>
            <person name="McGuire P.E."/>
            <person name="Lux T."/>
            <person name="Spannagl M."/>
            <person name="Mayer K.F.X."/>
            <person name="Baldrich P."/>
            <person name="Meyers B.C."/>
            <person name="Huo N."/>
            <person name="Gu Y.Q."/>
            <person name="Zhou H."/>
            <person name="Devos K.M."/>
            <person name="Bennetzen J.L."/>
            <person name="Unver T."/>
            <person name="Budak H."/>
            <person name="Gulick P.J."/>
            <person name="Galiba G."/>
            <person name="Kalapos B."/>
            <person name="Nelson D.R."/>
            <person name="Li P."/>
            <person name="You F.M."/>
            <person name="Luo M.C."/>
            <person name="Dvorak J."/>
        </authorList>
    </citation>
    <scope>NUCLEOTIDE SEQUENCE [LARGE SCALE GENOMIC DNA]</scope>
    <source>
        <strain evidence="2">cv. AL8/78</strain>
    </source>
</reference>
<name>A0A453G9E0_AEGTS</name>
<organism evidence="2 3">
    <name type="scientific">Aegilops tauschii subsp. strangulata</name>
    <name type="common">Goatgrass</name>
    <dbReference type="NCBI Taxonomy" id="200361"/>
    <lineage>
        <taxon>Eukaryota</taxon>
        <taxon>Viridiplantae</taxon>
        <taxon>Streptophyta</taxon>
        <taxon>Embryophyta</taxon>
        <taxon>Tracheophyta</taxon>
        <taxon>Spermatophyta</taxon>
        <taxon>Magnoliopsida</taxon>
        <taxon>Liliopsida</taxon>
        <taxon>Poales</taxon>
        <taxon>Poaceae</taxon>
        <taxon>BOP clade</taxon>
        <taxon>Pooideae</taxon>
        <taxon>Triticodae</taxon>
        <taxon>Triticeae</taxon>
        <taxon>Triticinae</taxon>
        <taxon>Aegilops</taxon>
    </lineage>
</organism>
<dbReference type="Gramene" id="AET3Gv20925800.1">
    <property type="protein sequence ID" value="AET3Gv20925800.1"/>
    <property type="gene ID" value="AET3Gv20925800"/>
</dbReference>
<feature type="chain" id="PRO_5019360474" evidence="1">
    <location>
        <begin position="19"/>
        <end position="154"/>
    </location>
</feature>
<accession>A0A453G9E0</accession>
<feature type="signal peptide" evidence="1">
    <location>
        <begin position="1"/>
        <end position="18"/>
    </location>
</feature>
<reference evidence="2" key="4">
    <citation type="submission" date="2019-03" db="UniProtKB">
        <authorList>
            <consortium name="EnsemblPlants"/>
        </authorList>
    </citation>
    <scope>IDENTIFICATION</scope>
</reference>
<dbReference type="Proteomes" id="UP000015105">
    <property type="component" value="Chromosome 3D"/>
</dbReference>
<keyword evidence="1" id="KW-0732">Signal</keyword>
<dbReference type="EnsemblPlants" id="AET3Gv20925800.1">
    <property type="protein sequence ID" value="AET3Gv20925800.1"/>
    <property type="gene ID" value="AET3Gv20925800"/>
</dbReference>
<reference evidence="3" key="1">
    <citation type="journal article" date="2014" name="Science">
        <title>Ancient hybridizations among the ancestral genomes of bread wheat.</title>
        <authorList>
            <consortium name="International Wheat Genome Sequencing Consortium,"/>
            <person name="Marcussen T."/>
            <person name="Sandve S.R."/>
            <person name="Heier L."/>
            <person name="Spannagl M."/>
            <person name="Pfeifer M."/>
            <person name="Jakobsen K.S."/>
            <person name="Wulff B.B."/>
            <person name="Steuernagel B."/>
            <person name="Mayer K.F."/>
            <person name="Olsen O.A."/>
        </authorList>
    </citation>
    <scope>NUCLEOTIDE SEQUENCE [LARGE SCALE GENOMIC DNA]</scope>
    <source>
        <strain evidence="3">cv. AL8/78</strain>
    </source>
</reference>
<sequence>MATAAVLILLAKLLPALAAATDSRWPAADTAWPSRPITRAATWAVPSGQGVRGQPTASRCHYSCQGECGILQVWGILQGLFRQLRRREPQPGCGGRLLLLAFREAQRLCPYQRRAEAAVDVDGGTCKAYFHDYDIMEQFVHGGPRSKFSIYLSQ</sequence>
<proteinExistence type="predicted"/>
<reference evidence="2" key="3">
    <citation type="journal article" date="2017" name="Nature">
        <title>Genome sequence of the progenitor of the wheat D genome Aegilops tauschii.</title>
        <authorList>
            <person name="Luo M.C."/>
            <person name="Gu Y.Q."/>
            <person name="Puiu D."/>
            <person name="Wang H."/>
            <person name="Twardziok S.O."/>
            <person name="Deal K.R."/>
            <person name="Huo N."/>
            <person name="Zhu T."/>
            <person name="Wang L."/>
            <person name="Wang Y."/>
            <person name="McGuire P.E."/>
            <person name="Liu S."/>
            <person name="Long H."/>
            <person name="Ramasamy R.K."/>
            <person name="Rodriguez J.C."/>
            <person name="Van S.L."/>
            <person name="Yuan L."/>
            <person name="Wang Z."/>
            <person name="Xia Z."/>
            <person name="Xiao L."/>
            <person name="Anderson O.D."/>
            <person name="Ouyang S."/>
            <person name="Liang Y."/>
            <person name="Zimin A.V."/>
            <person name="Pertea G."/>
            <person name="Qi P."/>
            <person name="Bennetzen J.L."/>
            <person name="Dai X."/>
            <person name="Dawson M.W."/>
            <person name="Muller H.G."/>
            <person name="Kugler K."/>
            <person name="Rivarola-Duarte L."/>
            <person name="Spannagl M."/>
            <person name="Mayer K.F.X."/>
            <person name="Lu F.H."/>
            <person name="Bevan M.W."/>
            <person name="Leroy P."/>
            <person name="Li P."/>
            <person name="You F.M."/>
            <person name="Sun Q."/>
            <person name="Liu Z."/>
            <person name="Lyons E."/>
            <person name="Wicker T."/>
            <person name="Salzberg S.L."/>
            <person name="Devos K.M."/>
            <person name="Dvorak J."/>
        </authorList>
    </citation>
    <scope>NUCLEOTIDE SEQUENCE [LARGE SCALE GENOMIC DNA]</scope>
    <source>
        <strain evidence="2">cv. AL8/78</strain>
    </source>
</reference>
<evidence type="ECO:0000256" key="1">
    <source>
        <dbReference type="SAM" id="SignalP"/>
    </source>
</evidence>
<keyword evidence="3" id="KW-1185">Reference proteome</keyword>
<protein>
    <submittedName>
        <fullName evidence="2">Uncharacterized protein</fullName>
    </submittedName>
</protein>